<feature type="transmembrane region" description="Helical" evidence="9">
    <location>
        <begin position="512"/>
        <end position="533"/>
    </location>
</feature>
<dbReference type="SUPFAM" id="SSF161098">
    <property type="entry name" value="MetI-like"/>
    <property type="match status" value="1"/>
</dbReference>
<dbReference type="GO" id="GO:0022857">
    <property type="term" value="F:transmembrane transporter activity"/>
    <property type="evidence" value="ECO:0007669"/>
    <property type="project" value="InterPro"/>
</dbReference>
<evidence type="ECO:0000256" key="5">
    <source>
        <dbReference type="ARBA" id="ARBA00022692"/>
    </source>
</evidence>
<feature type="transmembrane region" description="Helical" evidence="9">
    <location>
        <begin position="38"/>
        <end position="58"/>
    </location>
</feature>
<dbReference type="Gene3D" id="1.10.3720.10">
    <property type="entry name" value="MetI-like"/>
    <property type="match status" value="1"/>
</dbReference>
<dbReference type="InterPro" id="IPR043429">
    <property type="entry name" value="ArtM/GltK/GlnP/TcyL/YhdX-like"/>
</dbReference>
<dbReference type="AlphaFoldDB" id="E0NM60"/>
<dbReference type="SUPFAM" id="SSF53850">
    <property type="entry name" value="Periplasmic binding protein-like II"/>
    <property type="match status" value="1"/>
</dbReference>
<keyword evidence="5 9" id="KW-0812">Transmembrane</keyword>
<reference evidence="11 12" key="1">
    <citation type="submission" date="2010-07" db="EMBL/GenBank/DDBJ databases">
        <authorList>
            <person name="Muzny D."/>
            <person name="Qin X."/>
            <person name="Deng J."/>
            <person name="Jiang H."/>
            <person name="Liu Y."/>
            <person name="Qu J."/>
            <person name="Song X.-Z."/>
            <person name="Zhang L."/>
            <person name="Thornton R."/>
            <person name="Coyle M."/>
            <person name="Francisco L."/>
            <person name="Jackson L."/>
            <person name="Javaid M."/>
            <person name="Korchina V."/>
            <person name="Kovar C."/>
            <person name="Mata R."/>
            <person name="Mathew T."/>
            <person name="Ngo R."/>
            <person name="Nguyen L."/>
            <person name="Nguyen N."/>
            <person name="Okwuonu G."/>
            <person name="Ongeri F."/>
            <person name="Pham C."/>
            <person name="Simmons D."/>
            <person name="Wilczek-Boney K."/>
            <person name="Hale W."/>
            <person name="Jakkamsetti A."/>
            <person name="Pham P."/>
            <person name="Ruth R."/>
            <person name="San Lucas F."/>
            <person name="Warren J."/>
            <person name="Zhang J."/>
            <person name="Zhao Z."/>
            <person name="Zhou C."/>
            <person name="Zhu D."/>
            <person name="Lee S."/>
            <person name="Bess C."/>
            <person name="Blankenburg K."/>
            <person name="Forbes L."/>
            <person name="Fu Q."/>
            <person name="Gubbala S."/>
            <person name="Hirani K."/>
            <person name="Jayaseelan J.C."/>
            <person name="Lara F."/>
            <person name="Munidasa M."/>
            <person name="Palculict T."/>
            <person name="Patil S."/>
            <person name="Pu L.-L."/>
            <person name="Saada N."/>
            <person name="Tang L."/>
            <person name="Weissenberger G."/>
            <person name="Zhu Y."/>
            <person name="Hemphill L."/>
            <person name="Shang Y."/>
            <person name="Youmans B."/>
            <person name="Ayvaz T."/>
            <person name="Ross M."/>
            <person name="Santibanez J."/>
            <person name="Aqrawi P."/>
            <person name="Gross S."/>
            <person name="Joshi V."/>
            <person name="Fowler G."/>
            <person name="Nazareth L."/>
            <person name="Reid J."/>
            <person name="Worley K."/>
            <person name="Petrosino J."/>
            <person name="Highlander S."/>
            <person name="Gibbs R."/>
        </authorList>
    </citation>
    <scope>NUCLEOTIDE SEQUENCE [LARGE SCALE GENOMIC DNA]</scope>
    <source>
        <strain evidence="11 12">ATCC BAA-1640</strain>
    </source>
</reference>
<dbReference type="STRING" id="862517.HMPREF9225_1249"/>
<evidence type="ECO:0000256" key="4">
    <source>
        <dbReference type="ARBA" id="ARBA00022475"/>
    </source>
</evidence>
<dbReference type="Proteomes" id="UP000003280">
    <property type="component" value="Unassembled WGS sequence"/>
</dbReference>
<dbReference type="InterPro" id="IPR001638">
    <property type="entry name" value="Solute-binding_3/MltF_N"/>
</dbReference>
<dbReference type="InterPro" id="IPR010065">
    <property type="entry name" value="AA_ABC_transptr_permease_3TM"/>
</dbReference>
<dbReference type="EMBL" id="AEEH01000044">
    <property type="protein sequence ID" value="EFM25115.1"/>
    <property type="molecule type" value="Genomic_DNA"/>
</dbReference>
<dbReference type="Pfam" id="PF00497">
    <property type="entry name" value="SBP_bac_3"/>
    <property type="match status" value="1"/>
</dbReference>
<dbReference type="PANTHER" id="PTHR30614:SF20">
    <property type="entry name" value="GLUTAMINE TRANSPORT SYSTEM PERMEASE PROTEIN GLNP"/>
    <property type="match status" value="1"/>
</dbReference>
<dbReference type="SMART" id="SM00062">
    <property type="entry name" value="PBPb"/>
    <property type="match status" value="1"/>
</dbReference>
<protein>
    <submittedName>
        <fullName evidence="11">ABC transporter, permease protein</fullName>
    </submittedName>
</protein>
<evidence type="ECO:0000256" key="3">
    <source>
        <dbReference type="ARBA" id="ARBA00022448"/>
    </source>
</evidence>
<evidence type="ECO:0000256" key="7">
    <source>
        <dbReference type="ARBA" id="ARBA00022989"/>
    </source>
</evidence>
<dbReference type="CDD" id="cd06261">
    <property type="entry name" value="TM_PBP2"/>
    <property type="match status" value="1"/>
</dbReference>
<keyword evidence="3 9" id="KW-0813">Transport</keyword>
<organism evidence="11 12">
    <name type="scientific">Peptoniphilus duerdenii ATCC BAA-1640</name>
    <dbReference type="NCBI Taxonomy" id="862517"/>
    <lineage>
        <taxon>Bacteria</taxon>
        <taxon>Bacillati</taxon>
        <taxon>Bacillota</taxon>
        <taxon>Tissierellia</taxon>
        <taxon>Tissierellales</taxon>
        <taxon>Peptoniphilaceae</taxon>
        <taxon>Peptoniphilus</taxon>
    </lineage>
</organism>
<evidence type="ECO:0000256" key="1">
    <source>
        <dbReference type="ARBA" id="ARBA00004651"/>
    </source>
</evidence>
<dbReference type="eggNOG" id="COG0765">
    <property type="taxonomic scope" value="Bacteria"/>
</dbReference>
<feature type="transmembrane region" description="Helical" evidence="9">
    <location>
        <begin position="389"/>
        <end position="408"/>
    </location>
</feature>
<keyword evidence="4" id="KW-1003">Cell membrane</keyword>
<evidence type="ECO:0000313" key="12">
    <source>
        <dbReference type="Proteomes" id="UP000003280"/>
    </source>
</evidence>
<dbReference type="InterPro" id="IPR035906">
    <property type="entry name" value="MetI-like_sf"/>
</dbReference>
<evidence type="ECO:0000256" key="8">
    <source>
        <dbReference type="ARBA" id="ARBA00023136"/>
    </source>
</evidence>
<name>E0NM60_9FIRM</name>
<dbReference type="InterPro" id="IPR000515">
    <property type="entry name" value="MetI-like"/>
</dbReference>
<keyword evidence="7 9" id="KW-1133">Transmembrane helix</keyword>
<keyword evidence="8 9" id="KW-0472">Membrane</keyword>
<dbReference type="PANTHER" id="PTHR30614">
    <property type="entry name" value="MEMBRANE COMPONENT OF AMINO ACID ABC TRANSPORTER"/>
    <property type="match status" value="1"/>
</dbReference>
<evidence type="ECO:0000313" key="11">
    <source>
        <dbReference type="EMBL" id="EFM25115.1"/>
    </source>
</evidence>
<dbReference type="HOGENOM" id="CLU_019602_20_4_9"/>
<gene>
    <name evidence="11" type="ORF">HMPREF9225_1249</name>
</gene>
<proteinExistence type="inferred from homology"/>
<evidence type="ECO:0000259" key="10">
    <source>
        <dbReference type="PROSITE" id="PS50928"/>
    </source>
</evidence>
<evidence type="ECO:0000256" key="9">
    <source>
        <dbReference type="RuleBase" id="RU363032"/>
    </source>
</evidence>
<dbReference type="eggNOG" id="COG0834">
    <property type="taxonomic scope" value="Bacteria"/>
</dbReference>
<dbReference type="NCBIfam" id="TIGR01726">
    <property type="entry name" value="HEQRo_perm_3TM"/>
    <property type="match status" value="1"/>
</dbReference>
<dbReference type="Gene3D" id="3.40.190.10">
    <property type="entry name" value="Periplasmic binding protein-like II"/>
    <property type="match status" value="2"/>
</dbReference>
<keyword evidence="6" id="KW-0029">Amino-acid transport</keyword>
<dbReference type="Pfam" id="PF00528">
    <property type="entry name" value="BPD_transp_1"/>
    <property type="match status" value="1"/>
</dbReference>
<sequence>MGGNTVLTLRPKLITTGVGLFLLNYFSRRIKMKRFMNVVLLIMVGIIGIFSFPMSTFAEENTLRVGLEAAYPPFNWTQQTGQNGAVPIEGSNEFANGYDVQMAKKIAEGLGKRLVLVKIEWDGLVPALTSGRIDLIMAGMSPTAERAKQIDFSDAYYESDLVMVVNAKGKYANASKLDDFTGAGIVAQLNTFHDTVIDQIPGVNHLEPMSDFSIMRVAVQTGKADGYVAERPEAMAAETAGVGIKMVDLNPGFDTDKADTSIAIGIKKGNPIRERLNQILSDVSKEDRLELMDEMNILQNKEENEGEGLERFLNNMKTIFIENKSNFIRGTGYTVLISFVGTVLGLVLGLIVGIIRTIPESLKKGKNFVLNIFKVLANIYVQVLRGTPMIVQSVLVYFGLLQFAGINLSPMQAAFLVVSVNTGAYLSEVVRGGINSIDKGQFEAARSLGMNHYQTMVHVVLPQAIKNIIPAIGNEFIVNIKDTSVLNVIAVNELFFTTKSIVGGNLMYFETYLITSIIYLTLTLSIAYFLHFVERLLADPNSYVKTGNTDVMKSAN</sequence>
<dbReference type="GO" id="GO:0006865">
    <property type="term" value="P:amino acid transport"/>
    <property type="evidence" value="ECO:0007669"/>
    <property type="project" value="UniProtKB-KW"/>
</dbReference>
<keyword evidence="12" id="KW-1185">Reference proteome</keyword>
<evidence type="ECO:0000256" key="6">
    <source>
        <dbReference type="ARBA" id="ARBA00022970"/>
    </source>
</evidence>
<comment type="subcellular location">
    <subcellularLocation>
        <location evidence="1 9">Cell membrane</location>
        <topology evidence="1 9">Multi-pass membrane protein</topology>
    </subcellularLocation>
</comment>
<comment type="similarity">
    <text evidence="2">Belongs to the binding-protein-dependent transport system permease family. HisMQ subfamily.</text>
</comment>
<dbReference type="PROSITE" id="PS50928">
    <property type="entry name" value="ABC_TM1"/>
    <property type="match status" value="1"/>
</dbReference>
<evidence type="ECO:0000256" key="2">
    <source>
        <dbReference type="ARBA" id="ARBA00010072"/>
    </source>
</evidence>
<feature type="transmembrane region" description="Helical" evidence="9">
    <location>
        <begin position="333"/>
        <end position="355"/>
    </location>
</feature>
<dbReference type="GO" id="GO:0043190">
    <property type="term" value="C:ATP-binding cassette (ABC) transporter complex"/>
    <property type="evidence" value="ECO:0007669"/>
    <property type="project" value="InterPro"/>
</dbReference>
<accession>E0NM60</accession>
<feature type="domain" description="ABC transmembrane type-1" evidence="10">
    <location>
        <begin position="331"/>
        <end position="530"/>
    </location>
</feature>
<comment type="caution">
    <text evidence="11">The sequence shown here is derived from an EMBL/GenBank/DDBJ whole genome shotgun (WGS) entry which is preliminary data.</text>
</comment>